<comment type="subcellular location">
    <subcellularLocation>
        <location evidence="1">Mitochondrion</location>
    </subcellularLocation>
</comment>
<keyword evidence="3" id="KW-1185">Reference proteome</keyword>
<evidence type="ECO:0000256" key="1">
    <source>
        <dbReference type="ARBA" id="ARBA00004173"/>
    </source>
</evidence>
<evidence type="ECO:0000313" key="3">
    <source>
        <dbReference type="Proteomes" id="UP000694421"/>
    </source>
</evidence>
<evidence type="ECO:0000313" key="2">
    <source>
        <dbReference type="Ensembl" id="ENSSMRP00000007872.1"/>
    </source>
</evidence>
<sequence length="117" mass="13338">MGARSLAHTFPTSFCQLPDHCLVCSNPALLIHLLSRNIKANRQVAGLSKRCILSAAYVDCSEWEQRQKEKQSLAELASLMDKTYNRKLPVSSLTISRFIDNISTREQVDQAEYYLYK</sequence>
<dbReference type="GO" id="GO:0005739">
    <property type="term" value="C:mitochondrion"/>
    <property type="evidence" value="ECO:0007669"/>
    <property type="project" value="UniProtKB-SubCell"/>
</dbReference>
<dbReference type="Ensembl" id="ENSSMRT00000009196.1">
    <property type="protein sequence ID" value="ENSSMRP00000007872.1"/>
    <property type="gene ID" value="ENSSMRG00000006308.1"/>
</dbReference>
<dbReference type="InterPro" id="IPR034913">
    <property type="entry name" value="mS27/PTCD2"/>
</dbReference>
<dbReference type="Proteomes" id="UP000694421">
    <property type="component" value="Unplaced"/>
</dbReference>
<dbReference type="Pfam" id="PF10037">
    <property type="entry name" value="MRP-S27"/>
    <property type="match status" value="1"/>
</dbReference>
<name>A0A8D0BIR9_SALMN</name>
<dbReference type="InterPro" id="IPR019266">
    <property type="entry name" value="Ribosomal_mS27"/>
</dbReference>
<reference evidence="2" key="1">
    <citation type="submission" date="2025-08" db="UniProtKB">
        <authorList>
            <consortium name="Ensembl"/>
        </authorList>
    </citation>
    <scope>IDENTIFICATION</scope>
</reference>
<accession>A0A8D0BIR9</accession>
<protein>
    <submittedName>
        <fullName evidence="2">Uncharacterized protein</fullName>
    </submittedName>
</protein>
<dbReference type="PANTHER" id="PTHR21393:SF0">
    <property type="entry name" value="SMALL RIBOSOMAL SUBUNIT PROTEIN MS27"/>
    <property type="match status" value="1"/>
</dbReference>
<proteinExistence type="predicted"/>
<dbReference type="GeneTree" id="ENSGT00390000007246"/>
<dbReference type="PANTHER" id="PTHR21393">
    <property type="entry name" value="MITOCHONDRIAL 28S RIBOSOMAL PROTEIN S27"/>
    <property type="match status" value="1"/>
</dbReference>
<dbReference type="AlphaFoldDB" id="A0A8D0BIR9"/>
<organism evidence="2 3">
    <name type="scientific">Salvator merianae</name>
    <name type="common">Argentine black and white tegu</name>
    <name type="synonym">Tupinambis merianae</name>
    <dbReference type="NCBI Taxonomy" id="96440"/>
    <lineage>
        <taxon>Eukaryota</taxon>
        <taxon>Metazoa</taxon>
        <taxon>Chordata</taxon>
        <taxon>Craniata</taxon>
        <taxon>Vertebrata</taxon>
        <taxon>Euteleostomi</taxon>
        <taxon>Lepidosauria</taxon>
        <taxon>Squamata</taxon>
        <taxon>Bifurcata</taxon>
        <taxon>Unidentata</taxon>
        <taxon>Episquamata</taxon>
        <taxon>Laterata</taxon>
        <taxon>Teiioidea</taxon>
        <taxon>Teiidae</taxon>
        <taxon>Salvator</taxon>
    </lineage>
</organism>
<reference evidence="2" key="2">
    <citation type="submission" date="2025-09" db="UniProtKB">
        <authorList>
            <consortium name="Ensembl"/>
        </authorList>
    </citation>
    <scope>IDENTIFICATION</scope>
</reference>